<reference evidence="7 8" key="5">
    <citation type="journal article" date="2011" name="ISME J.">
        <title>Dual transcriptional profiling of a bacterial/fungal confrontation: Collimonas fungivorans versus Aspergillus niger.</title>
        <authorList>
            <person name="Mela F."/>
            <person name="Fritsche K."/>
            <person name="de Boer W."/>
            <person name="van Veen J.A."/>
            <person name="de Graaff L.H."/>
            <person name="van den Berg M."/>
            <person name="Leveau J.H."/>
        </authorList>
    </citation>
    <scope>NUCLEOTIDE SEQUENCE [LARGE SCALE GENOMIC DNA]</scope>
    <source>
        <strain evidence="7 8">Ter331</strain>
    </source>
</reference>
<dbReference type="GO" id="GO:0008610">
    <property type="term" value="P:lipid biosynthetic process"/>
    <property type="evidence" value="ECO:0007669"/>
    <property type="project" value="InterPro"/>
</dbReference>
<evidence type="ECO:0000313" key="7">
    <source>
        <dbReference type="EMBL" id="AEK61534.1"/>
    </source>
</evidence>
<dbReference type="KEGG" id="cfu:CFU_1702"/>
<keyword evidence="2 5" id="KW-0812">Transmembrane</keyword>
<feature type="domain" description="Fatty acid hydroxylase" evidence="6">
    <location>
        <begin position="147"/>
        <end position="277"/>
    </location>
</feature>
<proteinExistence type="predicted"/>
<gene>
    <name evidence="7" type="ordered locus">CFU_1702</name>
</gene>
<evidence type="ECO:0000313" key="8">
    <source>
        <dbReference type="Proteomes" id="UP000008392"/>
    </source>
</evidence>
<evidence type="ECO:0000256" key="2">
    <source>
        <dbReference type="ARBA" id="ARBA00022692"/>
    </source>
</evidence>
<keyword evidence="8" id="KW-1185">Reference proteome</keyword>
<reference evidence="7 8" key="4">
    <citation type="journal article" date="2010" name="Environ. Microbiol.">
        <title>The bacterial genus Collimonas: mycophagy, weathering and other adaptive solutions to life in oligotrophic soil environments.</title>
        <authorList>
            <person name="Leveau J.H."/>
            <person name="Uroz S."/>
            <person name="de Boer W."/>
        </authorList>
    </citation>
    <scope>NUCLEOTIDE SEQUENCE [LARGE SCALE GENOMIC DNA]</scope>
    <source>
        <strain evidence="7 8">Ter331</strain>
    </source>
</reference>
<reference evidence="8" key="6">
    <citation type="submission" date="2011-05" db="EMBL/GenBank/DDBJ databases">
        <title>Complete sequence of Collimonas fungivorans Ter331.</title>
        <authorList>
            <person name="Leveau J.H."/>
        </authorList>
    </citation>
    <scope>NUCLEOTIDE SEQUENCE [LARGE SCALE GENOMIC DNA]</scope>
    <source>
        <strain evidence="8">Ter331</strain>
    </source>
</reference>
<keyword evidence="3 5" id="KW-1133">Transmembrane helix</keyword>
<name>G0ABG8_COLFT</name>
<reference evidence="7 8" key="1">
    <citation type="journal article" date="2004" name="Environ. Microbiol.">
        <title>Phylogeny-function analysis of (meta)genomic libraries: screening for expression of ribosomal RNA genes by large-insert library fluorescent in situ hybridization (LIL-FISH).</title>
        <authorList>
            <person name="Leveau J.H."/>
            <person name="Gerards S."/>
            <person name="de Boer W."/>
            <person name="van Veen J.A."/>
        </authorList>
    </citation>
    <scope>NUCLEOTIDE SEQUENCE [LARGE SCALE GENOMIC DNA]</scope>
    <source>
        <strain evidence="7 8">Ter331</strain>
    </source>
</reference>
<accession>G0ABG8</accession>
<dbReference type="HOGENOM" id="CLU_047036_6_2_4"/>
<feature type="transmembrane region" description="Helical" evidence="5">
    <location>
        <begin position="52"/>
        <end position="77"/>
    </location>
</feature>
<evidence type="ECO:0000256" key="4">
    <source>
        <dbReference type="ARBA" id="ARBA00023136"/>
    </source>
</evidence>
<dbReference type="GO" id="GO:0016020">
    <property type="term" value="C:membrane"/>
    <property type="evidence" value="ECO:0007669"/>
    <property type="project" value="UniProtKB-SubCell"/>
</dbReference>
<reference evidence="7 8" key="3">
    <citation type="journal article" date="2008" name="FEMS Microbiol. Ecol.">
        <title>Identification and characterization of genes underlying chitinolysis in Collimonas fungivorans Ter331.</title>
        <authorList>
            <person name="Fritsche K."/>
            <person name="de Boer W."/>
            <person name="Gerards S."/>
            <person name="van den Berg M."/>
            <person name="van Veen J.A."/>
            <person name="Leveau J.H."/>
        </authorList>
    </citation>
    <scope>NUCLEOTIDE SEQUENCE [LARGE SCALE GENOMIC DNA]</scope>
    <source>
        <strain evidence="7 8">Ter331</strain>
    </source>
</reference>
<dbReference type="AlphaFoldDB" id="G0ABG8"/>
<feature type="transmembrane region" description="Helical" evidence="5">
    <location>
        <begin position="109"/>
        <end position="130"/>
    </location>
</feature>
<evidence type="ECO:0000256" key="1">
    <source>
        <dbReference type="ARBA" id="ARBA00004370"/>
    </source>
</evidence>
<comment type="subcellular location">
    <subcellularLocation>
        <location evidence="1">Membrane</location>
    </subcellularLocation>
</comment>
<dbReference type="Proteomes" id="UP000008392">
    <property type="component" value="Chromosome"/>
</dbReference>
<keyword evidence="4 5" id="KW-0472">Membrane</keyword>
<reference evidence="7 8" key="2">
    <citation type="journal article" date="2006" name="J. Microbiol. Methods">
        <title>Genomic flank-sequencing of plasposon insertion sites for rapid identification of functional genes.</title>
        <authorList>
            <person name="Leveau J.H."/>
            <person name="Gerards S."/>
            <person name="Fritsche K."/>
            <person name="Zondag G."/>
            <person name="van Veen J.A."/>
        </authorList>
    </citation>
    <scope>NUCLEOTIDE SEQUENCE [LARGE SCALE GENOMIC DNA]</scope>
    <source>
        <strain evidence="7 8">Ter331</strain>
    </source>
</reference>
<evidence type="ECO:0000256" key="3">
    <source>
        <dbReference type="ARBA" id="ARBA00022989"/>
    </source>
</evidence>
<feature type="transmembrane region" description="Helical" evidence="5">
    <location>
        <begin position="211"/>
        <end position="229"/>
    </location>
</feature>
<dbReference type="STRING" id="1005048.CFU_1702"/>
<dbReference type="PANTHER" id="PTHR11863">
    <property type="entry name" value="STEROL DESATURASE"/>
    <property type="match status" value="1"/>
</dbReference>
<protein>
    <submittedName>
        <fullName evidence="7">Putative desaturase</fullName>
    </submittedName>
</protein>
<evidence type="ECO:0000259" key="6">
    <source>
        <dbReference type="Pfam" id="PF04116"/>
    </source>
</evidence>
<organism evidence="7 8">
    <name type="scientific">Collimonas fungivorans (strain Ter331)</name>
    <dbReference type="NCBI Taxonomy" id="1005048"/>
    <lineage>
        <taxon>Bacteria</taxon>
        <taxon>Pseudomonadati</taxon>
        <taxon>Pseudomonadota</taxon>
        <taxon>Betaproteobacteria</taxon>
        <taxon>Burkholderiales</taxon>
        <taxon>Oxalobacteraceae</taxon>
        <taxon>Collimonas</taxon>
    </lineage>
</organism>
<dbReference type="GO" id="GO:0005506">
    <property type="term" value="F:iron ion binding"/>
    <property type="evidence" value="ECO:0007669"/>
    <property type="project" value="InterPro"/>
</dbReference>
<dbReference type="Pfam" id="PF04116">
    <property type="entry name" value="FA_hydroxylase"/>
    <property type="match status" value="1"/>
</dbReference>
<dbReference type="GO" id="GO:0016491">
    <property type="term" value="F:oxidoreductase activity"/>
    <property type="evidence" value="ECO:0007669"/>
    <property type="project" value="InterPro"/>
</dbReference>
<evidence type="ECO:0000256" key="5">
    <source>
        <dbReference type="SAM" id="Phobius"/>
    </source>
</evidence>
<sequence>MFPHPLRAVGNMLSSRNSGLRRDNIRSRQSLKEPAPKASPNLMRDFILTCQWYTIMGVGIAFFACLYFVFGGLNWLLSRRILPAFGYGRVLDPRPLAPQQLRRELGESAVTIFLFGTGMVFPWGLLQLGWAKLAEQASGWQIALEILFMVVWNEVHFYLSHRLLHVSWLKRFHLPHHRSVVTTPWTCYSFTPLEAMMLGNVLLLPMLLHDFSIYSLAFVPVFSIVFNNIGHSNYDYLPDADRDRWWLNGARRHHLHHACYRGNYGFMFPFMDRLFATELAPDAAEARIARGAKADEKQNAA</sequence>
<dbReference type="eggNOG" id="COG3000">
    <property type="taxonomic scope" value="Bacteria"/>
</dbReference>
<dbReference type="EMBL" id="CP002745">
    <property type="protein sequence ID" value="AEK61534.1"/>
    <property type="molecule type" value="Genomic_DNA"/>
</dbReference>
<dbReference type="InterPro" id="IPR050307">
    <property type="entry name" value="Sterol_Desaturase_Related"/>
</dbReference>
<dbReference type="InterPro" id="IPR006694">
    <property type="entry name" value="Fatty_acid_hydroxylase"/>
</dbReference>